<dbReference type="EMBL" id="GL433874">
    <property type="protein sequence ID" value="EFN50755.1"/>
    <property type="molecule type" value="Genomic_DNA"/>
</dbReference>
<feature type="domain" description="Tyrosine-protein kinase ephrin type A/B receptor-like" evidence="1">
    <location>
        <begin position="551"/>
        <end position="596"/>
    </location>
</feature>
<dbReference type="Gene3D" id="2.10.50.10">
    <property type="entry name" value="Tumor Necrosis Factor Receptor, subunit A, domain 2"/>
    <property type="match status" value="5"/>
</dbReference>
<dbReference type="eggNOG" id="KOG1217">
    <property type="taxonomic scope" value="Eukaryota"/>
</dbReference>
<dbReference type="InterPro" id="IPR009030">
    <property type="entry name" value="Growth_fac_rcpt_cys_sf"/>
</dbReference>
<name>E1ZTQ8_CHLVA</name>
<gene>
    <name evidence="2" type="ORF">CHLNCDRAFT_55569</name>
</gene>
<evidence type="ECO:0000313" key="3">
    <source>
        <dbReference type="Proteomes" id="UP000008141"/>
    </source>
</evidence>
<feature type="domain" description="Tyrosine-protein kinase ephrin type A/B receptor-like" evidence="1">
    <location>
        <begin position="708"/>
        <end position="743"/>
    </location>
</feature>
<dbReference type="KEGG" id="cvr:CHLNCDRAFT_55569"/>
<evidence type="ECO:0000313" key="2">
    <source>
        <dbReference type="EMBL" id="EFN50755.1"/>
    </source>
</evidence>
<dbReference type="OrthoDB" id="2021143at2759"/>
<dbReference type="AlphaFoldDB" id="E1ZTQ8"/>
<dbReference type="InterPro" id="IPR011641">
    <property type="entry name" value="Tyr-kin_ephrin_A/B_rcpt-like"/>
</dbReference>
<feature type="domain" description="Tyrosine-protein kinase ephrin type A/B receptor-like" evidence="1">
    <location>
        <begin position="652"/>
        <end position="690"/>
    </location>
</feature>
<dbReference type="PANTHER" id="PTHR46967">
    <property type="entry name" value="INSULIN-LIKE GROWTH FACTOR BINDING PROTEIN,N-TERMINAL"/>
    <property type="match status" value="1"/>
</dbReference>
<dbReference type="SMART" id="SM01411">
    <property type="entry name" value="Ephrin_rec_like"/>
    <property type="match status" value="8"/>
</dbReference>
<keyword evidence="3" id="KW-1185">Reference proteome</keyword>
<dbReference type="InterPro" id="IPR013919">
    <property type="entry name" value="Pex16"/>
</dbReference>
<dbReference type="PANTHER" id="PTHR46967:SF1">
    <property type="entry name" value="KERATIN-ASSOCIATED PROTEIN 16-1-LIKE"/>
    <property type="match status" value="1"/>
</dbReference>
<dbReference type="STRING" id="554065.E1ZTQ8"/>
<organism evidence="3">
    <name type="scientific">Chlorella variabilis</name>
    <name type="common">Green alga</name>
    <dbReference type="NCBI Taxonomy" id="554065"/>
    <lineage>
        <taxon>Eukaryota</taxon>
        <taxon>Viridiplantae</taxon>
        <taxon>Chlorophyta</taxon>
        <taxon>core chlorophytes</taxon>
        <taxon>Trebouxiophyceae</taxon>
        <taxon>Chlorellales</taxon>
        <taxon>Chlorellaceae</taxon>
        <taxon>Chlorella clade</taxon>
        <taxon>Chlorella</taxon>
    </lineage>
</organism>
<evidence type="ECO:0000259" key="1">
    <source>
        <dbReference type="Pfam" id="PF07699"/>
    </source>
</evidence>
<dbReference type="Pfam" id="PF08610">
    <property type="entry name" value="Pex16"/>
    <property type="match status" value="1"/>
</dbReference>
<sequence>MAARSAARPAVSAQGMPPRAGAHLGIAWCHFADRASCSRCYRLGACLFRIASAMERYKGFVRRNAGLLSLLESGLSSLTWVLPERFEEGELGIEAVHTALGLISSFHDSIVSTPPGVPLSPGADLALALSTLEQTCSPAQHHLRTNVRQHRCRMPAKAVVCRSFAQVLVELIATRSEERGSGSRYTSLAILESIKALVRLVVWRRSGSRLLLHGGCGNLEQQAVQFGGPTVVQGRPQEVYGAFAAFRQRRCMPRQRQGKAVVDDESSTWFGTVQPANLGPSLLLLQCLQQTRWAGEEERELAARRLRLLMYLLRDPLFSRYTQARGPRPCMGGRSLVGGNAGCIAHTSTAAERAALEGWVRGTSRVPLVGWLSSRGAEILMGVQRYYTPPSLPLNSFTPTVQDALRGRRFATMASHTAAACSGSRKGRLSLVALQLLALGLFMARPIAAEEPLILECDSSFKGKSATLVLTGASVLNEAYAVCFQEFTTTVADDCTLTVTPAAFASQLEFESTPCPTEPLQGGIVNGTDLGYADKQGFSGACKKCPKGYAVPDEGNSACDICGPGTYQDEAGQLECKDCPVGTYTEMTGSTELESCLPAPKGNYAPGTGNDGFIPCEGGTYQDEEGQGACKPCPPGYQCPAGSVAPTKCARGFYADMKQPWCKECAKGTYQDNEGQRACKPCPAGSYCQATKMVTPTPCPAGKFGVKFSSITPNDCAACPINSYSATPGQNKCAKCSTGLWTARKTGQKLCWDNTKNLPTSNGPGSFADSRGALACNDCPAGSYSDGVFNPTCTDCPPGEITVSPDGSGVSFCVKCKVGTWKPPGATDNKCRTCPAGWETGSTLPGASTCTECRLGHYNGLPNTALCTPCPKAFFANKVGMKVCKACPAGQITDTAPTSGATVNGTGAFGCTKCAARRFRPSMYAANTCTLCPKGRETKLATGASGCTACVPGTTLLETTHINCTACPAGERRLQLGVLPQCSRCRFRAHALSPAVSNSFLCLPCRRVLGCAGLLRPLQEVPQGLR</sequence>
<accession>E1ZTQ8</accession>
<dbReference type="GeneID" id="17350217"/>
<dbReference type="Pfam" id="PF07699">
    <property type="entry name" value="Ephrin_rec_like"/>
    <property type="match status" value="4"/>
</dbReference>
<protein>
    <recommendedName>
        <fullName evidence="1">Tyrosine-protein kinase ephrin type A/B receptor-like domain-containing protein</fullName>
    </recommendedName>
</protein>
<dbReference type="InParanoid" id="E1ZTQ8"/>
<feature type="domain" description="Tyrosine-protein kinase ephrin type A/B receptor-like" evidence="1">
    <location>
        <begin position="864"/>
        <end position="896"/>
    </location>
</feature>
<dbReference type="Proteomes" id="UP000008141">
    <property type="component" value="Unassembled WGS sequence"/>
</dbReference>
<proteinExistence type="predicted"/>
<dbReference type="SUPFAM" id="SSF57184">
    <property type="entry name" value="Growth factor receptor domain"/>
    <property type="match status" value="3"/>
</dbReference>
<dbReference type="RefSeq" id="XP_005842867.1">
    <property type="nucleotide sequence ID" value="XM_005842805.1"/>
</dbReference>
<reference evidence="2 3" key="1">
    <citation type="journal article" date="2010" name="Plant Cell">
        <title>The Chlorella variabilis NC64A genome reveals adaptation to photosymbiosis, coevolution with viruses, and cryptic sex.</title>
        <authorList>
            <person name="Blanc G."/>
            <person name="Duncan G."/>
            <person name="Agarkova I."/>
            <person name="Borodovsky M."/>
            <person name="Gurnon J."/>
            <person name="Kuo A."/>
            <person name="Lindquist E."/>
            <person name="Lucas S."/>
            <person name="Pangilinan J."/>
            <person name="Polle J."/>
            <person name="Salamov A."/>
            <person name="Terry A."/>
            <person name="Yamada T."/>
            <person name="Dunigan D.D."/>
            <person name="Grigoriev I.V."/>
            <person name="Claverie J.M."/>
            <person name="Van Etten J.L."/>
        </authorList>
    </citation>
    <scope>NUCLEOTIDE SEQUENCE [LARGE SCALE GENOMIC DNA]</scope>
    <source>
        <strain evidence="2 3">NC64A</strain>
    </source>
</reference>